<keyword evidence="14" id="KW-0547">Nucleotide-binding</keyword>
<gene>
    <name evidence="14" type="ORF">F0L68_25880</name>
</gene>
<evidence type="ECO:0000256" key="4">
    <source>
        <dbReference type="ARBA" id="ARBA00022679"/>
    </source>
</evidence>
<evidence type="ECO:0000256" key="11">
    <source>
        <dbReference type="ARBA" id="ARBA00023136"/>
    </source>
</evidence>
<evidence type="ECO:0000259" key="13">
    <source>
        <dbReference type="Pfam" id="PF12483"/>
    </source>
</evidence>
<feature type="transmembrane region" description="Helical" evidence="12">
    <location>
        <begin position="234"/>
        <end position="255"/>
    </location>
</feature>
<evidence type="ECO:0000256" key="7">
    <source>
        <dbReference type="ARBA" id="ARBA00022771"/>
    </source>
</evidence>
<proteinExistence type="predicted"/>
<dbReference type="AlphaFoldDB" id="A0A5B2X174"/>
<comment type="caution">
    <text evidence="14">The sequence shown here is derived from an EMBL/GenBank/DDBJ whole genome shotgun (WGS) entry which is preliminary data.</text>
</comment>
<evidence type="ECO:0000256" key="9">
    <source>
        <dbReference type="ARBA" id="ARBA00022833"/>
    </source>
</evidence>
<accession>A0A5B2X174</accession>
<sequence>MVILGVVLLVAGVAGFFMAHLMRRNVHAMIGTETLTVAELDLYHRTALEVSGPGGFRRVSEVIGTTQPAPNGLLASQLTQTPCVWHRHEIIRRYRKVRHDSEGRRHTSEHTETVSKFTSDTPILVADQTGSVLVRPSGLRSDAIEQVLSRFERHSATVGQIVSSMVLGGWYDGDTIGYEYKEWVVRPGVRLYVHGEASDQSGQLVFGKPAKGPFIVSNRTEEELRRSSGVQQKVYAFGGLAVVILGLVLVVVGAVRGH</sequence>
<comment type="catalytic activity">
    <reaction evidence="1">
        <text>S-ubiquitinyl-[E2 ubiquitin-conjugating enzyme]-L-cysteine + [acceptor protein]-L-lysine = [E2 ubiquitin-conjugating enzyme]-L-cysteine + N(6)-ubiquitinyl-[acceptor protein]-L-lysine.</text>
        <dbReference type="EC" id="2.3.2.27"/>
    </reaction>
</comment>
<dbReference type="EC" id="2.3.2.27" evidence="3"/>
<evidence type="ECO:0000256" key="3">
    <source>
        <dbReference type="ARBA" id="ARBA00012483"/>
    </source>
</evidence>
<reference evidence="14 15" key="1">
    <citation type="submission" date="2019-09" db="EMBL/GenBank/DDBJ databases">
        <title>Goodfellowia gen. nov., a new genus of the Pseudonocardineae related to Actinoalloteichus, containing Goodfellowia coeruleoviolacea gen. nov., comb. nov. gen. nov., comb. nov.</title>
        <authorList>
            <person name="Labeda D."/>
        </authorList>
    </citation>
    <scope>NUCLEOTIDE SEQUENCE [LARGE SCALE GENOMIC DNA]</scope>
    <source>
        <strain evidence="14 15">AN110305</strain>
    </source>
</reference>
<keyword evidence="14" id="KW-0347">Helicase</keyword>
<dbReference type="InterPro" id="IPR022170">
    <property type="entry name" value="MUL1-like"/>
</dbReference>
<keyword evidence="10 12" id="KW-1133">Transmembrane helix</keyword>
<keyword evidence="14" id="KW-0067">ATP-binding</keyword>
<keyword evidence="7" id="KW-0863">Zinc-finger</keyword>
<keyword evidence="15" id="KW-1185">Reference proteome</keyword>
<keyword evidence="4" id="KW-0808">Transferase</keyword>
<dbReference type="EMBL" id="VUOB01000048">
    <property type="protein sequence ID" value="KAA2256929.1"/>
    <property type="molecule type" value="Genomic_DNA"/>
</dbReference>
<dbReference type="RefSeq" id="WP_149852406.1">
    <property type="nucleotide sequence ID" value="NZ_VUOB01000048.1"/>
</dbReference>
<keyword evidence="5 12" id="KW-0812">Transmembrane</keyword>
<evidence type="ECO:0000256" key="1">
    <source>
        <dbReference type="ARBA" id="ARBA00000900"/>
    </source>
</evidence>
<evidence type="ECO:0000256" key="12">
    <source>
        <dbReference type="SAM" id="Phobius"/>
    </source>
</evidence>
<protein>
    <recommendedName>
        <fullName evidence="3">RING-type E3 ubiquitin transferase</fullName>
        <ecNumber evidence="3">2.3.2.27</ecNumber>
    </recommendedName>
</protein>
<keyword evidence="14" id="KW-0378">Hydrolase</keyword>
<keyword evidence="11 12" id="KW-0472">Membrane</keyword>
<evidence type="ECO:0000256" key="6">
    <source>
        <dbReference type="ARBA" id="ARBA00022723"/>
    </source>
</evidence>
<evidence type="ECO:0000256" key="10">
    <source>
        <dbReference type="ARBA" id="ARBA00022989"/>
    </source>
</evidence>
<feature type="domain" description="E3 Ubiquitin ligase MUL1-like" evidence="13">
    <location>
        <begin position="98"/>
        <end position="249"/>
    </location>
</feature>
<name>A0A5B2X174_9PSEU</name>
<evidence type="ECO:0000256" key="2">
    <source>
        <dbReference type="ARBA" id="ARBA00004141"/>
    </source>
</evidence>
<evidence type="ECO:0000256" key="5">
    <source>
        <dbReference type="ARBA" id="ARBA00022692"/>
    </source>
</evidence>
<keyword evidence="8" id="KW-0833">Ubl conjugation pathway</keyword>
<keyword evidence="6" id="KW-0479">Metal-binding</keyword>
<dbReference type="GO" id="GO:0008270">
    <property type="term" value="F:zinc ion binding"/>
    <property type="evidence" value="ECO:0007669"/>
    <property type="project" value="UniProtKB-KW"/>
</dbReference>
<evidence type="ECO:0000256" key="8">
    <source>
        <dbReference type="ARBA" id="ARBA00022786"/>
    </source>
</evidence>
<dbReference type="Proteomes" id="UP000323454">
    <property type="component" value="Unassembled WGS sequence"/>
</dbReference>
<dbReference type="GO" id="GO:0016020">
    <property type="term" value="C:membrane"/>
    <property type="evidence" value="ECO:0007669"/>
    <property type="project" value="UniProtKB-SubCell"/>
</dbReference>
<evidence type="ECO:0000313" key="14">
    <source>
        <dbReference type="EMBL" id="KAA2256929.1"/>
    </source>
</evidence>
<reference evidence="14 15" key="2">
    <citation type="submission" date="2019-09" db="EMBL/GenBank/DDBJ databases">
        <authorList>
            <person name="Jin C."/>
        </authorList>
    </citation>
    <scope>NUCLEOTIDE SEQUENCE [LARGE SCALE GENOMIC DNA]</scope>
    <source>
        <strain evidence="14 15">AN110305</strain>
    </source>
</reference>
<dbReference type="GO" id="GO:0061630">
    <property type="term" value="F:ubiquitin protein ligase activity"/>
    <property type="evidence" value="ECO:0007669"/>
    <property type="project" value="UniProtKB-EC"/>
</dbReference>
<organism evidence="14 15">
    <name type="scientific">Solihabitans fulvus</name>
    <dbReference type="NCBI Taxonomy" id="1892852"/>
    <lineage>
        <taxon>Bacteria</taxon>
        <taxon>Bacillati</taxon>
        <taxon>Actinomycetota</taxon>
        <taxon>Actinomycetes</taxon>
        <taxon>Pseudonocardiales</taxon>
        <taxon>Pseudonocardiaceae</taxon>
        <taxon>Solihabitans</taxon>
    </lineage>
</organism>
<evidence type="ECO:0000313" key="15">
    <source>
        <dbReference type="Proteomes" id="UP000323454"/>
    </source>
</evidence>
<comment type="subcellular location">
    <subcellularLocation>
        <location evidence="2">Membrane</location>
        <topology evidence="2">Multi-pass membrane protein</topology>
    </subcellularLocation>
</comment>
<keyword evidence="9" id="KW-0862">Zinc</keyword>
<dbReference type="Pfam" id="PF12483">
    <property type="entry name" value="GIDE"/>
    <property type="match status" value="1"/>
</dbReference>
<dbReference type="GO" id="GO:0004386">
    <property type="term" value="F:helicase activity"/>
    <property type="evidence" value="ECO:0007669"/>
    <property type="project" value="UniProtKB-KW"/>
</dbReference>
<dbReference type="GO" id="GO:0016567">
    <property type="term" value="P:protein ubiquitination"/>
    <property type="evidence" value="ECO:0007669"/>
    <property type="project" value="InterPro"/>
</dbReference>
<dbReference type="OrthoDB" id="3469619at2"/>